<evidence type="ECO:0000256" key="2">
    <source>
        <dbReference type="SAM" id="Phobius"/>
    </source>
</evidence>
<keyword evidence="2" id="KW-0472">Membrane</keyword>
<evidence type="ECO:0000313" key="4">
    <source>
        <dbReference type="Proteomes" id="UP000030651"/>
    </source>
</evidence>
<feature type="compositionally biased region" description="Polar residues" evidence="1">
    <location>
        <begin position="201"/>
        <end position="223"/>
    </location>
</feature>
<feature type="transmembrane region" description="Helical" evidence="2">
    <location>
        <begin position="64"/>
        <end position="83"/>
    </location>
</feature>
<dbReference type="RefSeq" id="XP_007830613.1">
    <property type="nucleotide sequence ID" value="XM_007832422.1"/>
</dbReference>
<sequence>MIGSHRDQAHFDRARWRKRILLPCWIVQVPILLTLVGLFSYRLSNTVREFKNDELKGDVPMVEFVWECVNIAFSAASLVINLVQIAKFIAEALTPFAMVFGNAVSLTLSAAILALDITVYIQHDDRHYSSAGIGLDCALLFFTIVPIIYGTIVFRRLSKLDEYHLQHNVKAFGFSSEYDTSYNPKRTSLNDADPEALYDPGSTSSRRQSFSLKNVIPSKSTTVEPAKTSPKPAMERRESYNHERDTKFDEYIARRASISSAQEGGIDLGLGSEFGGASGTRSRGNSLTRTSWDPNTALSMMDAATQQIPARGHALNAVPESLEEEDIAGSTKSTTTTTTSPPRSRPVSETITGAGTVDRHASVNSGVSSVTDVTAVTGVSAMSSHHNYVSQARDPRGGQEMEEIELRN</sequence>
<keyword evidence="4" id="KW-1185">Reference proteome</keyword>
<dbReference type="OrthoDB" id="5211263at2759"/>
<dbReference type="Proteomes" id="UP000030651">
    <property type="component" value="Unassembled WGS sequence"/>
</dbReference>
<dbReference type="HOGENOM" id="CLU_044514_0_0_1"/>
<feature type="region of interest" description="Disordered" evidence="1">
    <location>
        <begin position="183"/>
        <end position="246"/>
    </location>
</feature>
<gene>
    <name evidence="3" type="ORF">PFICI_03841</name>
</gene>
<feature type="transmembrane region" description="Helical" evidence="2">
    <location>
        <begin position="95"/>
        <end position="121"/>
    </location>
</feature>
<proteinExistence type="predicted"/>
<dbReference type="InParanoid" id="W3XKR3"/>
<dbReference type="GeneID" id="19268854"/>
<protein>
    <submittedName>
        <fullName evidence="3">Uncharacterized protein</fullName>
    </submittedName>
</protein>
<feature type="region of interest" description="Disordered" evidence="1">
    <location>
        <begin position="384"/>
        <end position="408"/>
    </location>
</feature>
<dbReference type="eggNOG" id="ENOG502SYMB">
    <property type="taxonomic scope" value="Eukaryota"/>
</dbReference>
<name>W3XKR3_PESFW</name>
<reference evidence="4" key="1">
    <citation type="journal article" date="2015" name="BMC Genomics">
        <title>Genomic and transcriptomic analysis of the endophytic fungus Pestalotiopsis fici reveals its lifestyle and high potential for synthesis of natural products.</title>
        <authorList>
            <person name="Wang X."/>
            <person name="Zhang X."/>
            <person name="Liu L."/>
            <person name="Xiang M."/>
            <person name="Wang W."/>
            <person name="Sun X."/>
            <person name="Che Y."/>
            <person name="Guo L."/>
            <person name="Liu G."/>
            <person name="Guo L."/>
            <person name="Wang C."/>
            <person name="Yin W.B."/>
            <person name="Stadler M."/>
            <person name="Zhang X."/>
            <person name="Liu X."/>
        </authorList>
    </citation>
    <scope>NUCLEOTIDE SEQUENCE [LARGE SCALE GENOMIC DNA]</scope>
    <source>
        <strain evidence="4">W106-1 / CGMCC3.15140</strain>
    </source>
</reference>
<keyword evidence="2" id="KW-1133">Transmembrane helix</keyword>
<keyword evidence="2" id="KW-0812">Transmembrane</keyword>
<feature type="region of interest" description="Disordered" evidence="1">
    <location>
        <begin position="320"/>
        <end position="350"/>
    </location>
</feature>
<feature type="compositionally biased region" description="Basic and acidic residues" evidence="1">
    <location>
        <begin position="393"/>
        <end position="408"/>
    </location>
</feature>
<dbReference type="KEGG" id="pfy:PFICI_03841"/>
<evidence type="ECO:0000256" key="1">
    <source>
        <dbReference type="SAM" id="MobiDB-lite"/>
    </source>
</evidence>
<dbReference type="OMA" id="EALTPWT"/>
<dbReference type="AlphaFoldDB" id="W3XKR3"/>
<accession>W3XKR3</accession>
<evidence type="ECO:0000313" key="3">
    <source>
        <dbReference type="EMBL" id="ETS85816.1"/>
    </source>
</evidence>
<feature type="compositionally biased region" description="Low complexity" evidence="1">
    <location>
        <begin position="330"/>
        <end position="350"/>
    </location>
</feature>
<organism evidence="3 4">
    <name type="scientific">Pestalotiopsis fici (strain W106-1 / CGMCC3.15140)</name>
    <dbReference type="NCBI Taxonomy" id="1229662"/>
    <lineage>
        <taxon>Eukaryota</taxon>
        <taxon>Fungi</taxon>
        <taxon>Dikarya</taxon>
        <taxon>Ascomycota</taxon>
        <taxon>Pezizomycotina</taxon>
        <taxon>Sordariomycetes</taxon>
        <taxon>Xylariomycetidae</taxon>
        <taxon>Amphisphaeriales</taxon>
        <taxon>Sporocadaceae</taxon>
        <taxon>Pestalotiopsis</taxon>
    </lineage>
</organism>
<feature type="transmembrane region" description="Helical" evidence="2">
    <location>
        <begin position="20"/>
        <end position="44"/>
    </location>
</feature>
<dbReference type="EMBL" id="KI912110">
    <property type="protein sequence ID" value="ETS85816.1"/>
    <property type="molecule type" value="Genomic_DNA"/>
</dbReference>
<feature type="compositionally biased region" description="Basic and acidic residues" evidence="1">
    <location>
        <begin position="233"/>
        <end position="246"/>
    </location>
</feature>
<feature type="transmembrane region" description="Helical" evidence="2">
    <location>
        <begin position="133"/>
        <end position="154"/>
    </location>
</feature>